<proteinExistence type="predicted"/>
<accession>A0A7I8JIG4</accession>
<reference evidence="1 2" key="1">
    <citation type="submission" date="2019-12" db="EMBL/GenBank/DDBJ databases">
        <authorList>
            <person name="Scholz U."/>
            <person name="Mascher M."/>
            <person name="Fiebig A."/>
        </authorList>
    </citation>
    <scope>NUCLEOTIDE SEQUENCE</scope>
</reference>
<dbReference type="Proteomes" id="UP001189122">
    <property type="component" value="Unassembled WGS sequence"/>
</dbReference>
<dbReference type="EMBL" id="LR743600">
    <property type="protein sequence ID" value="CAA2630701.1"/>
    <property type="molecule type" value="Genomic_DNA"/>
</dbReference>
<evidence type="ECO:0000313" key="2">
    <source>
        <dbReference type="Proteomes" id="UP001189122"/>
    </source>
</evidence>
<protein>
    <submittedName>
        <fullName evidence="1">Uncharacterized protein</fullName>
    </submittedName>
</protein>
<dbReference type="EMBL" id="CACRZD030000013">
    <property type="protein sequence ID" value="CAA6669944.1"/>
    <property type="molecule type" value="Genomic_DNA"/>
</dbReference>
<dbReference type="AlphaFoldDB" id="A0A7I8JIG4"/>
<keyword evidence="2" id="KW-1185">Reference proteome</keyword>
<name>A0A7I8JIG4_SPIIN</name>
<sequence length="139" mass="15770">MGRVRQACSWYKVHISETVVSFSFLILILQCNKNAQVRYRCEESGHKSNICPKRGDTVSIVDSIEEEKKHEESEIEGEVPENFIEFDTGDAVSHSLVVRRLIGSSENIVSFDTESLDSEADFFSKIGALRIQAHLLFLF</sequence>
<organism evidence="1">
    <name type="scientific">Spirodela intermedia</name>
    <name type="common">Intermediate duckweed</name>
    <dbReference type="NCBI Taxonomy" id="51605"/>
    <lineage>
        <taxon>Eukaryota</taxon>
        <taxon>Viridiplantae</taxon>
        <taxon>Streptophyta</taxon>
        <taxon>Embryophyta</taxon>
        <taxon>Tracheophyta</taxon>
        <taxon>Spermatophyta</taxon>
        <taxon>Magnoliopsida</taxon>
        <taxon>Liliopsida</taxon>
        <taxon>Araceae</taxon>
        <taxon>Lemnoideae</taxon>
        <taxon>Spirodela</taxon>
    </lineage>
</organism>
<gene>
    <name evidence="1" type="ORF">SI7747_13016347</name>
</gene>
<evidence type="ECO:0000313" key="1">
    <source>
        <dbReference type="EMBL" id="CAA2630701.1"/>
    </source>
</evidence>